<accession>A0A8H4PR02</accession>
<gene>
    <name evidence="2" type="ORF">G6O67_005173</name>
</gene>
<proteinExistence type="predicted"/>
<feature type="chain" id="PRO_5034551952" description="Hydrophobin 3" evidence="1">
    <location>
        <begin position="17"/>
        <end position="89"/>
    </location>
</feature>
<sequence>MKFTAAIFALATVAIAAPTELETRTAHTRDHTSAGDCAATSGKQVCCTGLTCLVQILGNNCKNEAYCCHTGQSVGGLVNIVALNCVKIL</sequence>
<evidence type="ECO:0000256" key="1">
    <source>
        <dbReference type="SAM" id="SignalP"/>
    </source>
</evidence>
<dbReference type="EMBL" id="JAAVMX010000005">
    <property type="protein sequence ID" value="KAF4508841.1"/>
    <property type="molecule type" value="Genomic_DNA"/>
</dbReference>
<dbReference type="OrthoDB" id="8115477at2759"/>
<dbReference type="Proteomes" id="UP000557566">
    <property type="component" value="Unassembled WGS sequence"/>
</dbReference>
<protein>
    <recommendedName>
        <fullName evidence="4">Hydrophobin 3</fullName>
    </recommendedName>
</protein>
<name>A0A8H4PR02_9HYPO</name>
<reference evidence="2 3" key="1">
    <citation type="journal article" date="2020" name="Genome Biol. Evol.">
        <title>A new high-quality draft genome assembly of the Chinese cordyceps Ophiocordyceps sinensis.</title>
        <authorList>
            <person name="Shu R."/>
            <person name="Zhang J."/>
            <person name="Meng Q."/>
            <person name="Zhang H."/>
            <person name="Zhou G."/>
            <person name="Li M."/>
            <person name="Wu P."/>
            <person name="Zhao Y."/>
            <person name="Chen C."/>
            <person name="Qin Q."/>
        </authorList>
    </citation>
    <scope>NUCLEOTIDE SEQUENCE [LARGE SCALE GENOMIC DNA]</scope>
    <source>
        <strain evidence="2 3">IOZ07</strain>
    </source>
</reference>
<evidence type="ECO:0000313" key="3">
    <source>
        <dbReference type="Proteomes" id="UP000557566"/>
    </source>
</evidence>
<keyword evidence="3" id="KW-1185">Reference proteome</keyword>
<keyword evidence="1" id="KW-0732">Signal</keyword>
<feature type="signal peptide" evidence="1">
    <location>
        <begin position="1"/>
        <end position="16"/>
    </location>
</feature>
<dbReference type="AlphaFoldDB" id="A0A8H4PR02"/>
<evidence type="ECO:0008006" key="4">
    <source>
        <dbReference type="Google" id="ProtNLM"/>
    </source>
</evidence>
<organism evidence="2 3">
    <name type="scientific">Ophiocordyceps sinensis</name>
    <dbReference type="NCBI Taxonomy" id="72228"/>
    <lineage>
        <taxon>Eukaryota</taxon>
        <taxon>Fungi</taxon>
        <taxon>Dikarya</taxon>
        <taxon>Ascomycota</taxon>
        <taxon>Pezizomycotina</taxon>
        <taxon>Sordariomycetes</taxon>
        <taxon>Hypocreomycetidae</taxon>
        <taxon>Hypocreales</taxon>
        <taxon>Ophiocordycipitaceae</taxon>
        <taxon>Ophiocordyceps</taxon>
    </lineage>
</organism>
<comment type="caution">
    <text evidence="2">The sequence shown here is derived from an EMBL/GenBank/DDBJ whole genome shotgun (WGS) entry which is preliminary data.</text>
</comment>
<evidence type="ECO:0000313" key="2">
    <source>
        <dbReference type="EMBL" id="KAF4508841.1"/>
    </source>
</evidence>